<dbReference type="Proteomes" id="UP000235945">
    <property type="component" value="Unassembled WGS sequence"/>
</dbReference>
<gene>
    <name evidence="1" type="ORF">AF335_14610</name>
</gene>
<dbReference type="EMBL" id="LGUI01000004">
    <property type="protein sequence ID" value="PNE32777.1"/>
    <property type="molecule type" value="Genomic_DNA"/>
</dbReference>
<protein>
    <submittedName>
        <fullName evidence="1">Uncharacterized protein</fullName>
    </submittedName>
</protein>
<reference evidence="2" key="1">
    <citation type="submission" date="2015-07" db="EMBL/GenBank/DDBJ databases">
        <authorList>
            <person name="Graham D.E."/>
            <person name="Giannone R.J."/>
            <person name="Gulvik C.A."/>
            <person name="Hettich R.L."/>
            <person name="Klingeman D.M."/>
            <person name="Mahan K.M."/>
            <person name="Parry R.J."/>
            <person name="Spain J.C."/>
        </authorList>
    </citation>
    <scope>NUCLEOTIDE SEQUENCE [LARGE SCALE GENOMIC DNA]</scope>
    <source>
        <strain evidence="2">ATCC 27428</strain>
    </source>
</reference>
<organism evidence="1 2">
    <name type="scientific">Streptomyces eurocidicus</name>
    <name type="common">Streptoverticillium eurocidicus</name>
    <dbReference type="NCBI Taxonomy" id="66423"/>
    <lineage>
        <taxon>Bacteria</taxon>
        <taxon>Bacillati</taxon>
        <taxon>Actinomycetota</taxon>
        <taxon>Actinomycetes</taxon>
        <taxon>Kitasatosporales</taxon>
        <taxon>Streptomycetaceae</taxon>
        <taxon>Streptomyces</taxon>
    </lineage>
</organism>
<sequence length="59" mass="5685">MTGSADTENAEPLTSGIAVGGGQGIAEHSADVFMACGNEHGASARAVSLGGPGCSRRPA</sequence>
<proteinExistence type="predicted"/>
<name>A0A2N8NVH4_STREU</name>
<evidence type="ECO:0000313" key="2">
    <source>
        <dbReference type="Proteomes" id="UP000235945"/>
    </source>
</evidence>
<evidence type="ECO:0000313" key="1">
    <source>
        <dbReference type="EMBL" id="PNE32777.1"/>
    </source>
</evidence>
<dbReference type="AlphaFoldDB" id="A0A2N8NVH4"/>
<comment type="caution">
    <text evidence="1">The sequence shown here is derived from an EMBL/GenBank/DDBJ whole genome shotgun (WGS) entry which is preliminary data.</text>
</comment>
<accession>A0A2N8NVH4</accession>
<keyword evidence="2" id="KW-1185">Reference proteome</keyword>